<keyword evidence="3" id="KW-1185">Reference proteome</keyword>
<organism evidence="2 3">
    <name type="scientific">Orchesella cincta</name>
    <name type="common">Springtail</name>
    <name type="synonym">Podura cincta</name>
    <dbReference type="NCBI Taxonomy" id="48709"/>
    <lineage>
        <taxon>Eukaryota</taxon>
        <taxon>Metazoa</taxon>
        <taxon>Ecdysozoa</taxon>
        <taxon>Arthropoda</taxon>
        <taxon>Hexapoda</taxon>
        <taxon>Collembola</taxon>
        <taxon>Entomobryomorpha</taxon>
        <taxon>Entomobryoidea</taxon>
        <taxon>Orchesellidae</taxon>
        <taxon>Orchesellinae</taxon>
        <taxon>Orchesella</taxon>
    </lineage>
</organism>
<feature type="region of interest" description="Disordered" evidence="1">
    <location>
        <begin position="1"/>
        <end position="49"/>
    </location>
</feature>
<dbReference type="InterPro" id="IPR036691">
    <property type="entry name" value="Endo/exonu/phosph_ase_sf"/>
</dbReference>
<dbReference type="OrthoDB" id="428734at2759"/>
<protein>
    <submittedName>
        <fullName evidence="2">CCR4-NOT transcription complex subunit 6</fullName>
    </submittedName>
</protein>
<evidence type="ECO:0000313" key="3">
    <source>
        <dbReference type="Proteomes" id="UP000094527"/>
    </source>
</evidence>
<evidence type="ECO:0000313" key="2">
    <source>
        <dbReference type="EMBL" id="ODM89580.1"/>
    </source>
</evidence>
<gene>
    <name evidence="2" type="ORF">Ocin01_17104</name>
</gene>
<comment type="caution">
    <text evidence="2">The sequence shown here is derived from an EMBL/GenBank/DDBJ whole genome shotgun (WGS) entry which is preliminary data.</text>
</comment>
<dbReference type="EMBL" id="LJIJ01002525">
    <property type="protein sequence ID" value="ODM89580.1"/>
    <property type="molecule type" value="Genomic_DNA"/>
</dbReference>
<proteinExistence type="predicted"/>
<dbReference type="STRING" id="48709.A0A1D2M9D4"/>
<dbReference type="Proteomes" id="UP000094527">
    <property type="component" value="Unassembled WGS sequence"/>
</dbReference>
<sequence>MARRRSGVDSGGYQGCTTSIPPFHHQSSSLSAAESGRSKSYHYQHQYHQGYQSPAPPGPFLFQPQSFSSGAILSGGARHNHNHLEQVPTPLPPPRPWLQVAHAKRKRTSFTVLNYNILCSRYATKELYNYCPIGPWTGATGAKPYWRNSSTILRILSRFRNWKRISFITFSCHNSS</sequence>
<dbReference type="Gene3D" id="3.60.10.10">
    <property type="entry name" value="Endonuclease/exonuclease/phosphatase"/>
    <property type="match status" value="1"/>
</dbReference>
<reference evidence="2 3" key="1">
    <citation type="journal article" date="2016" name="Genome Biol. Evol.">
        <title>Gene Family Evolution Reflects Adaptation to Soil Environmental Stressors in the Genome of the Collembolan Orchesella cincta.</title>
        <authorList>
            <person name="Faddeeva-Vakhrusheva A."/>
            <person name="Derks M.F."/>
            <person name="Anvar S.Y."/>
            <person name="Agamennone V."/>
            <person name="Suring W."/>
            <person name="Smit S."/>
            <person name="van Straalen N.M."/>
            <person name="Roelofs D."/>
        </authorList>
    </citation>
    <scope>NUCLEOTIDE SEQUENCE [LARGE SCALE GENOMIC DNA]</scope>
    <source>
        <tissue evidence="2">Mixed pool</tissue>
    </source>
</reference>
<name>A0A1D2M9D4_ORCCI</name>
<dbReference type="AlphaFoldDB" id="A0A1D2M9D4"/>
<accession>A0A1D2M9D4</accession>
<evidence type="ECO:0000256" key="1">
    <source>
        <dbReference type="SAM" id="MobiDB-lite"/>
    </source>
</evidence>